<dbReference type="EMBL" id="OZ023702">
    <property type="protein sequence ID" value="CAK9857287.1"/>
    <property type="molecule type" value="Genomic_DNA"/>
</dbReference>
<organism evidence="2 3">
    <name type="scientific">Sphagnum jensenii</name>
    <dbReference type="NCBI Taxonomy" id="128206"/>
    <lineage>
        <taxon>Eukaryota</taxon>
        <taxon>Viridiplantae</taxon>
        <taxon>Streptophyta</taxon>
        <taxon>Embryophyta</taxon>
        <taxon>Bryophyta</taxon>
        <taxon>Sphagnophytina</taxon>
        <taxon>Sphagnopsida</taxon>
        <taxon>Sphagnales</taxon>
        <taxon>Sphagnaceae</taxon>
        <taxon>Sphagnum</taxon>
    </lineage>
</organism>
<keyword evidence="3" id="KW-1185">Reference proteome</keyword>
<dbReference type="Proteomes" id="UP001497522">
    <property type="component" value="Chromosome 1"/>
</dbReference>
<sequence>MMRCPWEQSHPCETSSIDEAMDGNVASQEQMEAHSDDVIEMASYDPFETLVQQGVRVKGASTLRPPQYSGESNQMVEIAKHVLDALQRDMNSMHV</sequence>
<gene>
    <name evidence="2" type="ORF">CSSPJE1EN2_LOCUS282</name>
</gene>
<name>A0ABP1A433_9BRYO</name>
<protein>
    <recommendedName>
        <fullName evidence="4">Late embryogenesis abundant protein</fullName>
    </recommendedName>
</protein>
<evidence type="ECO:0000313" key="3">
    <source>
        <dbReference type="Proteomes" id="UP001497522"/>
    </source>
</evidence>
<reference evidence="2 3" key="1">
    <citation type="submission" date="2024-03" db="EMBL/GenBank/DDBJ databases">
        <authorList>
            <consortium name="ELIXIR-Norway"/>
            <consortium name="Elixir Norway"/>
        </authorList>
    </citation>
    <scope>NUCLEOTIDE SEQUENCE [LARGE SCALE GENOMIC DNA]</scope>
</reference>
<proteinExistence type="predicted"/>
<evidence type="ECO:0008006" key="4">
    <source>
        <dbReference type="Google" id="ProtNLM"/>
    </source>
</evidence>
<evidence type="ECO:0000256" key="1">
    <source>
        <dbReference type="SAM" id="MobiDB-lite"/>
    </source>
</evidence>
<feature type="region of interest" description="Disordered" evidence="1">
    <location>
        <begin position="1"/>
        <end position="29"/>
    </location>
</feature>
<evidence type="ECO:0000313" key="2">
    <source>
        <dbReference type="EMBL" id="CAK9857287.1"/>
    </source>
</evidence>
<accession>A0ABP1A433</accession>